<dbReference type="InterPro" id="IPR013320">
    <property type="entry name" value="ConA-like_dom_sf"/>
</dbReference>
<dbReference type="InterPro" id="IPR017907">
    <property type="entry name" value="Znf_RING_CS"/>
</dbReference>
<dbReference type="SMART" id="SM00184">
    <property type="entry name" value="RING"/>
    <property type="match status" value="1"/>
</dbReference>
<dbReference type="CDD" id="cd19769">
    <property type="entry name" value="Bbox2_TRIM16-like"/>
    <property type="match status" value="1"/>
</dbReference>
<dbReference type="PROSITE" id="PS50089">
    <property type="entry name" value="ZF_RING_2"/>
    <property type="match status" value="1"/>
</dbReference>
<dbReference type="InterPro" id="IPR000315">
    <property type="entry name" value="Znf_B-box"/>
</dbReference>
<evidence type="ECO:0000313" key="10">
    <source>
        <dbReference type="Proteomes" id="UP001479290"/>
    </source>
</evidence>
<keyword evidence="3" id="KW-0862">Zinc</keyword>
<evidence type="ECO:0000256" key="4">
    <source>
        <dbReference type="PROSITE-ProRule" id="PRU00024"/>
    </source>
</evidence>
<dbReference type="InterPro" id="IPR043136">
    <property type="entry name" value="B30.2/SPRY_sf"/>
</dbReference>
<dbReference type="PRINTS" id="PR01407">
    <property type="entry name" value="BUTYPHLNCDUF"/>
</dbReference>
<dbReference type="PANTHER" id="PTHR24103">
    <property type="entry name" value="E3 UBIQUITIN-PROTEIN LIGASE TRIM"/>
    <property type="match status" value="1"/>
</dbReference>
<sequence>MALEDELSCPVCTELFRDPVLLSCGHSFCRQCINDHWTSSRSRNCPVCRQVSQQQPVSNLSLRNTCESYLREQNTRKERDGGQECQIHGEKIELFCQTDEQAICATCKKHEHKWHKTLSLQQAVRQRKEKLKAALRPAEKSLWSLQNGAAQDAKISNYNQSQVQQTERRIREEFKKIHRFLKKEEESRIAALNEEEKEKRGKMEKKTKGKIRSLSDRLREVEEGMKDDDVTFLQNYNDIMNRAKYTLPDAEMNSELHIDVSKHLGNLKYQLWEKMKDICPYYPVILNPNAAPPDVSVSDDLTSVTSSRLHRQDKPKALPLYRKRMVLGSVGYGDGVHTWEIEVGNSRHWTLGVCFGSEGKSIMQPLTPENGFWGIRRDGYLYHFLNTPLIFKLETNPLVVRVRLEDGFDLKGGWWRNVRFYDASNDCPFASITGVPAGKELFPFVIPEEPSVPLRVIPAKITLTVEPFEPVEPKLSFTTRHRVLIVICFCVIMVILVILSFNIDDKEHDKESI</sequence>
<feature type="domain" description="B box-type" evidence="7">
    <location>
        <begin position="80"/>
        <end position="120"/>
    </location>
</feature>
<dbReference type="InterPro" id="IPR003613">
    <property type="entry name" value="Ubox_domain"/>
</dbReference>
<dbReference type="PROSITE" id="PS00518">
    <property type="entry name" value="ZF_RING_1"/>
    <property type="match status" value="1"/>
</dbReference>
<evidence type="ECO:0000313" key="9">
    <source>
        <dbReference type="EMBL" id="KAK9981757.1"/>
    </source>
</evidence>
<dbReference type="SMART" id="SM00336">
    <property type="entry name" value="BBOX"/>
    <property type="match status" value="1"/>
</dbReference>
<evidence type="ECO:0000259" key="8">
    <source>
        <dbReference type="PROSITE" id="PS50188"/>
    </source>
</evidence>
<keyword evidence="5" id="KW-0812">Transmembrane</keyword>
<dbReference type="Proteomes" id="UP001479290">
    <property type="component" value="Unassembled WGS sequence"/>
</dbReference>
<dbReference type="InterPro" id="IPR003879">
    <property type="entry name" value="Butyrophylin_SPRY"/>
</dbReference>
<dbReference type="InterPro" id="IPR001841">
    <property type="entry name" value="Znf_RING"/>
</dbReference>
<dbReference type="InterPro" id="IPR001870">
    <property type="entry name" value="B30.2/SPRY"/>
</dbReference>
<dbReference type="Gene3D" id="2.60.120.920">
    <property type="match status" value="1"/>
</dbReference>
<dbReference type="Gene3D" id="3.30.40.10">
    <property type="entry name" value="Zinc/RING finger domain, C3HC4 (zinc finger)"/>
    <property type="match status" value="1"/>
</dbReference>
<dbReference type="SUPFAM" id="SSF57850">
    <property type="entry name" value="RING/U-box"/>
    <property type="match status" value="1"/>
</dbReference>
<dbReference type="InterPro" id="IPR050143">
    <property type="entry name" value="TRIM/RBCC"/>
</dbReference>
<dbReference type="Pfam" id="PF00622">
    <property type="entry name" value="SPRY"/>
    <property type="match status" value="1"/>
</dbReference>
<protein>
    <recommendedName>
        <fullName evidence="11">Zinc-binding protein A33-like</fullName>
    </recommendedName>
</protein>
<gene>
    <name evidence="9" type="ORF">ABG768_001281</name>
</gene>
<keyword evidence="2 4" id="KW-0863">Zinc-finger</keyword>
<feature type="domain" description="B30.2/SPRY" evidence="8">
    <location>
        <begin position="264"/>
        <end position="463"/>
    </location>
</feature>
<accession>A0AAW2B9P3</accession>
<evidence type="ECO:0000259" key="7">
    <source>
        <dbReference type="PROSITE" id="PS50119"/>
    </source>
</evidence>
<organism evidence="9 10">
    <name type="scientific">Culter alburnus</name>
    <name type="common">Topmouth culter</name>
    <dbReference type="NCBI Taxonomy" id="194366"/>
    <lineage>
        <taxon>Eukaryota</taxon>
        <taxon>Metazoa</taxon>
        <taxon>Chordata</taxon>
        <taxon>Craniata</taxon>
        <taxon>Vertebrata</taxon>
        <taxon>Euteleostomi</taxon>
        <taxon>Actinopterygii</taxon>
        <taxon>Neopterygii</taxon>
        <taxon>Teleostei</taxon>
        <taxon>Ostariophysi</taxon>
        <taxon>Cypriniformes</taxon>
        <taxon>Xenocyprididae</taxon>
        <taxon>Xenocypridinae</taxon>
        <taxon>Culter</taxon>
    </lineage>
</organism>
<dbReference type="GO" id="GO:0008270">
    <property type="term" value="F:zinc ion binding"/>
    <property type="evidence" value="ECO:0007669"/>
    <property type="project" value="UniProtKB-KW"/>
</dbReference>
<feature type="domain" description="RING-type" evidence="6">
    <location>
        <begin position="9"/>
        <end position="49"/>
    </location>
</feature>
<keyword evidence="10" id="KW-1185">Reference proteome</keyword>
<dbReference type="GO" id="GO:0004842">
    <property type="term" value="F:ubiquitin-protein transferase activity"/>
    <property type="evidence" value="ECO:0007669"/>
    <property type="project" value="InterPro"/>
</dbReference>
<evidence type="ECO:0000256" key="3">
    <source>
        <dbReference type="ARBA" id="ARBA00022833"/>
    </source>
</evidence>
<dbReference type="PROSITE" id="PS50119">
    <property type="entry name" value="ZF_BBOX"/>
    <property type="match status" value="1"/>
</dbReference>
<dbReference type="InterPro" id="IPR027370">
    <property type="entry name" value="Znf-RING_euk"/>
</dbReference>
<feature type="transmembrane region" description="Helical" evidence="5">
    <location>
        <begin position="483"/>
        <end position="503"/>
    </location>
</feature>
<dbReference type="SMART" id="SM00504">
    <property type="entry name" value="Ubox"/>
    <property type="match status" value="1"/>
</dbReference>
<dbReference type="AlphaFoldDB" id="A0AAW2B9P3"/>
<evidence type="ECO:0000256" key="2">
    <source>
        <dbReference type="ARBA" id="ARBA00022771"/>
    </source>
</evidence>
<dbReference type="InterPro" id="IPR013083">
    <property type="entry name" value="Znf_RING/FYVE/PHD"/>
</dbReference>
<comment type="caution">
    <text evidence="9">The sequence shown here is derived from an EMBL/GenBank/DDBJ whole genome shotgun (WGS) entry which is preliminary data.</text>
</comment>
<dbReference type="Gene3D" id="3.30.160.60">
    <property type="entry name" value="Classic Zinc Finger"/>
    <property type="match status" value="1"/>
</dbReference>
<proteinExistence type="predicted"/>
<keyword evidence="1" id="KW-0479">Metal-binding</keyword>
<dbReference type="PROSITE" id="PS50188">
    <property type="entry name" value="B302_SPRY"/>
    <property type="match status" value="1"/>
</dbReference>
<reference evidence="9 10" key="1">
    <citation type="submission" date="2024-05" db="EMBL/GenBank/DDBJ databases">
        <title>A high-quality chromosomal-level genome assembly of Topmouth culter (Culter alburnus).</title>
        <authorList>
            <person name="Zhao H."/>
        </authorList>
    </citation>
    <scope>NUCLEOTIDE SEQUENCE [LARGE SCALE GENOMIC DNA]</scope>
    <source>
        <strain evidence="9">CATC2023</strain>
        <tissue evidence="9">Muscle</tissue>
    </source>
</reference>
<name>A0AAW2B9P3_CULAL</name>
<evidence type="ECO:0000256" key="5">
    <source>
        <dbReference type="SAM" id="Phobius"/>
    </source>
</evidence>
<dbReference type="GO" id="GO:0016567">
    <property type="term" value="P:protein ubiquitination"/>
    <property type="evidence" value="ECO:0007669"/>
    <property type="project" value="InterPro"/>
</dbReference>
<dbReference type="Pfam" id="PF00643">
    <property type="entry name" value="zf-B_box"/>
    <property type="match status" value="1"/>
</dbReference>
<dbReference type="SUPFAM" id="SSF57845">
    <property type="entry name" value="B-box zinc-binding domain"/>
    <property type="match status" value="1"/>
</dbReference>
<evidence type="ECO:0000259" key="6">
    <source>
        <dbReference type="PROSITE" id="PS50089"/>
    </source>
</evidence>
<keyword evidence="5" id="KW-0472">Membrane</keyword>
<dbReference type="SUPFAM" id="SSF49899">
    <property type="entry name" value="Concanavalin A-like lectins/glucanases"/>
    <property type="match status" value="1"/>
</dbReference>
<dbReference type="InterPro" id="IPR003877">
    <property type="entry name" value="SPRY_dom"/>
</dbReference>
<dbReference type="Pfam" id="PF13445">
    <property type="entry name" value="zf-RING_UBOX"/>
    <property type="match status" value="1"/>
</dbReference>
<keyword evidence="5" id="KW-1133">Transmembrane helix</keyword>
<evidence type="ECO:0000256" key="1">
    <source>
        <dbReference type="ARBA" id="ARBA00022723"/>
    </source>
</evidence>
<evidence type="ECO:0008006" key="11">
    <source>
        <dbReference type="Google" id="ProtNLM"/>
    </source>
</evidence>
<dbReference type="EMBL" id="JAWDJR010000001">
    <property type="protein sequence ID" value="KAK9981757.1"/>
    <property type="molecule type" value="Genomic_DNA"/>
</dbReference>